<gene>
    <name evidence="1" type="ORF">EVAR_66287_1</name>
</gene>
<evidence type="ECO:0000313" key="2">
    <source>
        <dbReference type="Proteomes" id="UP000299102"/>
    </source>
</evidence>
<dbReference type="AlphaFoldDB" id="A0A4C1YPR7"/>
<dbReference type="OrthoDB" id="8061713at2759"/>
<dbReference type="EMBL" id="BGZK01001363">
    <property type="protein sequence ID" value="GBP78256.1"/>
    <property type="molecule type" value="Genomic_DNA"/>
</dbReference>
<evidence type="ECO:0000313" key="1">
    <source>
        <dbReference type="EMBL" id="GBP78256.1"/>
    </source>
</evidence>
<dbReference type="Proteomes" id="UP000299102">
    <property type="component" value="Unassembled WGS sequence"/>
</dbReference>
<organism evidence="1 2">
    <name type="scientific">Eumeta variegata</name>
    <name type="common">Bagworm moth</name>
    <name type="synonym">Eumeta japonica</name>
    <dbReference type="NCBI Taxonomy" id="151549"/>
    <lineage>
        <taxon>Eukaryota</taxon>
        <taxon>Metazoa</taxon>
        <taxon>Ecdysozoa</taxon>
        <taxon>Arthropoda</taxon>
        <taxon>Hexapoda</taxon>
        <taxon>Insecta</taxon>
        <taxon>Pterygota</taxon>
        <taxon>Neoptera</taxon>
        <taxon>Endopterygota</taxon>
        <taxon>Lepidoptera</taxon>
        <taxon>Glossata</taxon>
        <taxon>Ditrysia</taxon>
        <taxon>Tineoidea</taxon>
        <taxon>Psychidae</taxon>
        <taxon>Oiketicinae</taxon>
        <taxon>Eumeta</taxon>
    </lineage>
</organism>
<accession>A0A4C1YPR7</accession>
<name>A0A4C1YPR7_EUMVA</name>
<sequence length="135" mass="15989">MYDGLLRFTLPRSVKLVAYADEVAVVIVAKHLDEINNGWIQWAYYYYRILAEERRNLYQRKRSTILTPKELRTERRHSISRWQQQWDAAEKSRKNPEPETLVEAMLSSKAASNATSTFATEVLIDLRRKEESERQ</sequence>
<protein>
    <submittedName>
        <fullName evidence="1">Uncharacterized protein</fullName>
    </submittedName>
</protein>
<keyword evidence="2" id="KW-1185">Reference proteome</keyword>
<reference evidence="1 2" key="1">
    <citation type="journal article" date="2019" name="Commun. Biol.">
        <title>The bagworm genome reveals a unique fibroin gene that provides high tensile strength.</title>
        <authorList>
            <person name="Kono N."/>
            <person name="Nakamura H."/>
            <person name="Ohtoshi R."/>
            <person name="Tomita M."/>
            <person name="Numata K."/>
            <person name="Arakawa K."/>
        </authorList>
    </citation>
    <scope>NUCLEOTIDE SEQUENCE [LARGE SCALE GENOMIC DNA]</scope>
</reference>
<proteinExistence type="predicted"/>
<comment type="caution">
    <text evidence="1">The sequence shown here is derived from an EMBL/GenBank/DDBJ whole genome shotgun (WGS) entry which is preliminary data.</text>
</comment>